<keyword evidence="10 14" id="KW-0573">Peptidoglycan synthesis</keyword>
<comment type="pathway">
    <text evidence="14">Cell wall biogenesis; peptidoglycan biosynthesis.</text>
</comment>
<feature type="domain" description="Penicillin-binding protein transpeptidase" evidence="16">
    <location>
        <begin position="274"/>
        <end position="614"/>
    </location>
</feature>
<dbReference type="Gene3D" id="3.90.1310.10">
    <property type="entry name" value="Penicillin-binding protein 2a (Domain 2)"/>
    <property type="match status" value="1"/>
</dbReference>
<dbReference type="InterPro" id="IPR050515">
    <property type="entry name" value="Beta-lactam/transpept"/>
</dbReference>
<evidence type="ECO:0000256" key="11">
    <source>
        <dbReference type="ARBA" id="ARBA00022989"/>
    </source>
</evidence>
<evidence type="ECO:0000256" key="2">
    <source>
        <dbReference type="ARBA" id="ARBA00004236"/>
    </source>
</evidence>
<evidence type="ECO:0000256" key="1">
    <source>
        <dbReference type="ARBA" id="ARBA00004167"/>
    </source>
</evidence>
<gene>
    <name evidence="14 18" type="primary">mrdA</name>
    <name evidence="18" type="ORF">D9T17_06760</name>
</gene>
<dbReference type="InterPro" id="IPR012338">
    <property type="entry name" value="Beta-lactam/transpept-like"/>
</dbReference>
<dbReference type="PANTHER" id="PTHR30627:SF2">
    <property type="entry name" value="PEPTIDOGLYCAN D,D-TRANSPEPTIDASE MRDA"/>
    <property type="match status" value="1"/>
</dbReference>
<dbReference type="EMBL" id="RCTY01000019">
    <property type="protein sequence ID" value="ROU07897.1"/>
    <property type="molecule type" value="Genomic_DNA"/>
</dbReference>
<dbReference type="PANTHER" id="PTHR30627">
    <property type="entry name" value="PEPTIDOGLYCAN D,D-TRANSPEPTIDASE"/>
    <property type="match status" value="1"/>
</dbReference>
<keyword evidence="4 14" id="KW-0997">Cell inner membrane</keyword>
<dbReference type="Proteomes" id="UP000275910">
    <property type="component" value="Unassembled WGS sequence"/>
</dbReference>
<evidence type="ECO:0000256" key="10">
    <source>
        <dbReference type="ARBA" id="ARBA00022984"/>
    </source>
</evidence>
<dbReference type="AlphaFoldDB" id="A0A3N2RKC4"/>
<feature type="region of interest" description="Disordered" evidence="15">
    <location>
        <begin position="707"/>
        <end position="754"/>
    </location>
</feature>
<keyword evidence="13 14" id="KW-0961">Cell wall biogenesis/degradation</keyword>
<protein>
    <recommendedName>
        <fullName evidence="14">Peptidoglycan D,D-transpeptidase MrdA</fullName>
        <ecNumber evidence="14">3.4.16.4</ecNumber>
    </recommendedName>
    <alternativeName>
        <fullName evidence="14">Penicillin-binding protein 2</fullName>
        <shortName evidence="14">PBP-2</shortName>
    </alternativeName>
</protein>
<reference evidence="18 19" key="1">
    <citation type="submission" date="2018-10" db="EMBL/GenBank/DDBJ databases">
        <title>The genome of Lysobacter enzymogenes OH11.</title>
        <authorList>
            <person name="Liu F."/>
            <person name="Zhao Y."/>
            <person name="Qian G."/>
            <person name="Chen Y."/>
            <person name="Xu H."/>
        </authorList>
    </citation>
    <scope>NUCLEOTIDE SEQUENCE [LARGE SCALE GENOMIC DNA]</scope>
    <source>
        <strain evidence="18 19">OH11</strain>
    </source>
</reference>
<dbReference type="GO" id="GO:0006508">
    <property type="term" value="P:proteolysis"/>
    <property type="evidence" value="ECO:0007669"/>
    <property type="project" value="UniProtKB-KW"/>
</dbReference>
<evidence type="ECO:0000256" key="6">
    <source>
        <dbReference type="ARBA" id="ARBA00022670"/>
    </source>
</evidence>
<dbReference type="InterPro" id="IPR005311">
    <property type="entry name" value="PBP_dimer"/>
</dbReference>
<dbReference type="EC" id="3.4.16.4" evidence="14"/>
<dbReference type="NCBIfam" id="TIGR03423">
    <property type="entry name" value="pbp2_mrdA"/>
    <property type="match status" value="1"/>
</dbReference>
<comment type="caution">
    <text evidence="18">The sequence shown here is derived from an EMBL/GenBank/DDBJ whole genome shotgun (WGS) entry which is preliminary data.</text>
</comment>
<name>A0A3N2RKC4_LYSEN</name>
<comment type="subcellular location">
    <subcellularLocation>
        <location evidence="14">Cell inner membrane</location>
        <topology evidence="14">Single-pass membrane protein</topology>
    </subcellularLocation>
    <subcellularLocation>
        <location evidence="2">Cell membrane</location>
    </subcellularLocation>
    <subcellularLocation>
        <location evidence="1">Membrane</location>
        <topology evidence="1">Single-pass membrane protein</topology>
    </subcellularLocation>
</comment>
<evidence type="ECO:0000256" key="12">
    <source>
        <dbReference type="ARBA" id="ARBA00023136"/>
    </source>
</evidence>
<comment type="function">
    <text evidence="14">Catalyzes cross-linking of the peptidoglycan cell wall.</text>
</comment>
<evidence type="ECO:0000256" key="13">
    <source>
        <dbReference type="ARBA" id="ARBA00023316"/>
    </source>
</evidence>
<evidence type="ECO:0000256" key="5">
    <source>
        <dbReference type="ARBA" id="ARBA00022645"/>
    </source>
</evidence>
<evidence type="ECO:0000256" key="14">
    <source>
        <dbReference type="HAMAP-Rule" id="MF_02081"/>
    </source>
</evidence>
<dbReference type="UniPathway" id="UPA00219"/>
<sequence>MGPRRRLLNRRPRVLKNTAAEADQFRLRAAVAFFFVLIGVVGLGFWYFRLQVWQHDDYAMRSEQNRVKLRPVVPGRGLIYDRRGRILADNVPAFRIEVTPSEAGDSEKWLPQLARVIALTPEDISRFEVERKATRGFKPIVLKLRVSDEEVAAFAVDRWRFPGVELVSYLNRRYPYGELFAHVIGYVGRIDTKDQEALGVNAGVLTHIGKTGLERSYEQQLRGQVGYEQIETNVDGRPIRQVGHVPAKPGADLRLSIDLDLQRAMVTAFGDMDGSAVAVDPRTGEVLGMVSLPSYDSNLFVNGISSANYKALNEDPSRPQFNRNVLGGGPPGSTMKPFMALAGLDSGARRAEDKILSTGEFHIPGQKRGYRDSHGGGHGWVDLRESIAQSVNTYYYKLALDMGIQKVDQYMLRYGFGQKTGIDLLGENVGILPSPEWKAKRNKKEGWYPGETVIAGIGQGYWVVTALQLARGTAAIANNGTLRQLHLVREIRTGYESPWLPKELNEPTRITDNPAHLQAVHEGMESTIHGGRGTARIMARGAPYRMAGKTGTAQKVSRKGNVSLNPHSLPYHLRHQALFVGYAPAENPTIAVAVVVEHGGYGGSTAAPIARKIFDAWLLGKMPEAPAGKDGKPAPTVAPLAIAPGSAPTVSPGQAPGEGAAVPAELKVVAVPVNGAWAKAVAMANARVAAQPGHVPQAAAGAESGLQANLPGYVPPPDPAGDGAAAPARHDDALIEPNLDPEDDDVSPTVEPQR</sequence>
<evidence type="ECO:0000256" key="3">
    <source>
        <dbReference type="ARBA" id="ARBA00022475"/>
    </source>
</evidence>
<dbReference type="Gene3D" id="3.30.1390.30">
    <property type="entry name" value="Penicillin-binding protein 2a, domain 3"/>
    <property type="match status" value="1"/>
</dbReference>
<keyword evidence="9 14" id="KW-0133">Cell shape</keyword>
<evidence type="ECO:0000256" key="15">
    <source>
        <dbReference type="SAM" id="MobiDB-lite"/>
    </source>
</evidence>
<feature type="domain" description="Penicillin-binding protein dimerisation" evidence="17">
    <location>
        <begin position="73"/>
        <end position="241"/>
    </location>
</feature>
<keyword evidence="7 14" id="KW-0812">Transmembrane</keyword>
<dbReference type="InterPro" id="IPR036138">
    <property type="entry name" value="PBP_dimer_sf"/>
</dbReference>
<dbReference type="GO" id="GO:0071555">
    <property type="term" value="P:cell wall organization"/>
    <property type="evidence" value="ECO:0007669"/>
    <property type="project" value="UniProtKB-KW"/>
</dbReference>
<dbReference type="Pfam" id="PF00905">
    <property type="entry name" value="Transpeptidase"/>
    <property type="match status" value="1"/>
</dbReference>
<dbReference type="GO" id="GO:0009002">
    <property type="term" value="F:serine-type D-Ala-D-Ala carboxypeptidase activity"/>
    <property type="evidence" value="ECO:0007669"/>
    <property type="project" value="UniProtKB-UniRule"/>
</dbReference>
<dbReference type="GO" id="GO:0008658">
    <property type="term" value="F:penicillin binding"/>
    <property type="evidence" value="ECO:0007669"/>
    <property type="project" value="UniProtKB-UniRule"/>
</dbReference>
<accession>A0A3N2RKC4</accession>
<evidence type="ECO:0000259" key="16">
    <source>
        <dbReference type="Pfam" id="PF00905"/>
    </source>
</evidence>
<dbReference type="HAMAP" id="MF_02081">
    <property type="entry name" value="MrdA_transpept"/>
    <property type="match status" value="1"/>
</dbReference>
<evidence type="ECO:0000256" key="4">
    <source>
        <dbReference type="ARBA" id="ARBA00022519"/>
    </source>
</evidence>
<feature type="transmembrane region" description="Helical" evidence="14">
    <location>
        <begin position="29"/>
        <end position="48"/>
    </location>
</feature>
<dbReference type="SUPFAM" id="SSF56601">
    <property type="entry name" value="beta-lactamase/transpeptidase-like"/>
    <property type="match status" value="1"/>
</dbReference>
<organism evidence="18 19">
    <name type="scientific">Lysobacter enzymogenes</name>
    <dbReference type="NCBI Taxonomy" id="69"/>
    <lineage>
        <taxon>Bacteria</taxon>
        <taxon>Pseudomonadati</taxon>
        <taxon>Pseudomonadota</taxon>
        <taxon>Gammaproteobacteria</taxon>
        <taxon>Lysobacterales</taxon>
        <taxon>Lysobacteraceae</taxon>
        <taxon>Lysobacter</taxon>
    </lineage>
</organism>
<keyword evidence="8 14" id="KW-0378">Hydrolase</keyword>
<dbReference type="RefSeq" id="WP_123646715.1">
    <property type="nucleotide sequence ID" value="NZ_RCTY01000019.1"/>
</dbReference>
<evidence type="ECO:0000259" key="17">
    <source>
        <dbReference type="Pfam" id="PF03717"/>
    </source>
</evidence>
<dbReference type="Gene3D" id="3.40.710.10">
    <property type="entry name" value="DD-peptidase/beta-lactamase superfamily"/>
    <property type="match status" value="1"/>
</dbReference>
<dbReference type="InterPro" id="IPR001460">
    <property type="entry name" value="PCN-bd_Tpept"/>
</dbReference>
<dbReference type="InterPro" id="IPR017790">
    <property type="entry name" value="Penicillin-binding_protein_2"/>
</dbReference>
<evidence type="ECO:0000256" key="7">
    <source>
        <dbReference type="ARBA" id="ARBA00022692"/>
    </source>
</evidence>
<comment type="catalytic activity">
    <reaction evidence="14">
        <text>Preferential cleavage: (Ac)2-L-Lys-D-Ala-|-D-Ala. Also transpeptidation of peptidyl-alanyl moieties that are N-acyl substituents of D-alanine.</text>
        <dbReference type="EC" id="3.4.16.4"/>
    </reaction>
</comment>
<evidence type="ECO:0000313" key="19">
    <source>
        <dbReference type="Proteomes" id="UP000275910"/>
    </source>
</evidence>
<keyword evidence="6 14" id="KW-0645">Protease</keyword>
<evidence type="ECO:0000313" key="18">
    <source>
        <dbReference type="EMBL" id="ROU07897.1"/>
    </source>
</evidence>
<dbReference type="Pfam" id="PF03717">
    <property type="entry name" value="PBP_dimer"/>
    <property type="match status" value="1"/>
</dbReference>
<evidence type="ECO:0000256" key="9">
    <source>
        <dbReference type="ARBA" id="ARBA00022960"/>
    </source>
</evidence>
<feature type="active site" description="Acyl-ester intermediate" evidence="14">
    <location>
        <position position="333"/>
    </location>
</feature>
<dbReference type="SUPFAM" id="SSF56519">
    <property type="entry name" value="Penicillin binding protein dimerisation domain"/>
    <property type="match status" value="1"/>
</dbReference>
<dbReference type="GO" id="GO:0009252">
    <property type="term" value="P:peptidoglycan biosynthetic process"/>
    <property type="evidence" value="ECO:0007669"/>
    <property type="project" value="UniProtKB-UniRule"/>
</dbReference>
<dbReference type="GO" id="GO:0008360">
    <property type="term" value="P:regulation of cell shape"/>
    <property type="evidence" value="ECO:0007669"/>
    <property type="project" value="UniProtKB-KW"/>
</dbReference>
<proteinExistence type="inferred from homology"/>
<keyword evidence="3 14" id="KW-1003">Cell membrane</keyword>
<evidence type="ECO:0000256" key="8">
    <source>
        <dbReference type="ARBA" id="ARBA00022801"/>
    </source>
</evidence>
<dbReference type="GO" id="GO:0071972">
    <property type="term" value="F:peptidoglycan L,D-transpeptidase activity"/>
    <property type="evidence" value="ECO:0007669"/>
    <property type="project" value="TreeGrafter"/>
</dbReference>
<comment type="caution">
    <text evidence="14">Lacks conserved residue(s) required for the propagation of feature annotation.</text>
</comment>
<keyword evidence="11 14" id="KW-1133">Transmembrane helix</keyword>
<dbReference type="GO" id="GO:0005886">
    <property type="term" value="C:plasma membrane"/>
    <property type="evidence" value="ECO:0007669"/>
    <property type="project" value="UniProtKB-SubCell"/>
</dbReference>
<keyword evidence="5 14" id="KW-0121">Carboxypeptidase</keyword>
<keyword evidence="12 14" id="KW-0472">Membrane</keyword>
<comment type="similarity">
    <text evidence="14">Belongs to the transpeptidase family. MrdA subfamily.</text>
</comment>